<keyword evidence="3" id="KW-0732">Signal</keyword>
<dbReference type="GO" id="GO:0004521">
    <property type="term" value="F:RNA endonuclease activity"/>
    <property type="evidence" value="ECO:0007669"/>
    <property type="project" value="InterPro"/>
</dbReference>
<dbReference type="Gene3D" id="3.10.450.30">
    <property type="entry name" value="Microbial ribonucleases"/>
    <property type="match status" value="2"/>
</dbReference>
<keyword evidence="5" id="KW-1185">Reference proteome</keyword>
<dbReference type="PROSITE" id="PS51318">
    <property type="entry name" value="TAT"/>
    <property type="match status" value="1"/>
</dbReference>
<gene>
    <name evidence="4" type="ORF">Aru02nite_68630</name>
</gene>
<dbReference type="SUPFAM" id="SSF53933">
    <property type="entry name" value="Microbial ribonucleases"/>
    <property type="match status" value="2"/>
</dbReference>
<dbReference type="GO" id="GO:0003723">
    <property type="term" value="F:RNA binding"/>
    <property type="evidence" value="ECO:0007669"/>
    <property type="project" value="InterPro"/>
</dbReference>
<dbReference type="Proteomes" id="UP000612808">
    <property type="component" value="Unassembled WGS sequence"/>
</dbReference>
<dbReference type="AlphaFoldDB" id="A0A8J3NHH7"/>
<organism evidence="4 5">
    <name type="scientific">Actinocatenispora rupis</name>
    <dbReference type="NCBI Taxonomy" id="519421"/>
    <lineage>
        <taxon>Bacteria</taxon>
        <taxon>Bacillati</taxon>
        <taxon>Actinomycetota</taxon>
        <taxon>Actinomycetes</taxon>
        <taxon>Micromonosporales</taxon>
        <taxon>Micromonosporaceae</taxon>
        <taxon>Actinocatenispora</taxon>
    </lineage>
</organism>
<keyword evidence="2" id="KW-0378">Hydrolase</keyword>
<sequence length="245" mass="25617">MTTHALTLRRVLATSVAALAGVFAVGAGVAQAHPAPVHAAPVVARAAAPADISDCTLSSLPAQATDTVNLIHSNGPFPYPDNDGVVFDNREGVLPAESAGYYHEYTVITPGSPNRGTRRIVTGGTPITSPPHYYYTGDHYSTFCEITDASGGGGGGGVQQCTDAPSQVQDTIDLVEAGGPFPYSQDGTVYQNREGVLPAQSADYYHLYVVPTPGDSTAGNRRLVHGSGSEYYYTPDNYGSFCQVS</sequence>
<dbReference type="Pfam" id="PF00545">
    <property type="entry name" value="Ribonuclease"/>
    <property type="match status" value="2"/>
</dbReference>
<protein>
    <submittedName>
        <fullName evidence="4">Ribonuclease</fullName>
    </submittedName>
</protein>
<dbReference type="EMBL" id="BOMB01000050">
    <property type="protein sequence ID" value="GID15974.1"/>
    <property type="molecule type" value="Genomic_DNA"/>
</dbReference>
<evidence type="ECO:0000256" key="3">
    <source>
        <dbReference type="SAM" id="SignalP"/>
    </source>
</evidence>
<evidence type="ECO:0000256" key="2">
    <source>
        <dbReference type="ARBA" id="ARBA00022801"/>
    </source>
</evidence>
<evidence type="ECO:0000313" key="5">
    <source>
        <dbReference type="Proteomes" id="UP000612808"/>
    </source>
</evidence>
<feature type="chain" id="PRO_5039070667" evidence="3">
    <location>
        <begin position="21"/>
        <end position="245"/>
    </location>
</feature>
<comment type="caution">
    <text evidence="4">The sequence shown here is derived from an EMBL/GenBank/DDBJ whole genome shotgun (WGS) entry which is preliminary data.</text>
</comment>
<feature type="signal peptide" evidence="3">
    <location>
        <begin position="1"/>
        <end position="20"/>
    </location>
</feature>
<dbReference type="InterPro" id="IPR000026">
    <property type="entry name" value="N1-like"/>
</dbReference>
<proteinExistence type="predicted"/>
<reference evidence="4" key="1">
    <citation type="submission" date="2021-01" db="EMBL/GenBank/DDBJ databases">
        <title>Whole genome shotgun sequence of Actinocatenispora rupis NBRC 107355.</title>
        <authorList>
            <person name="Komaki H."/>
            <person name="Tamura T."/>
        </authorList>
    </citation>
    <scope>NUCLEOTIDE SEQUENCE</scope>
    <source>
        <strain evidence="4">NBRC 107355</strain>
    </source>
</reference>
<accession>A0A8J3NHH7</accession>
<dbReference type="RefSeq" id="WP_203664520.1">
    <property type="nucleotide sequence ID" value="NZ_BAAAZM010000001.1"/>
</dbReference>
<dbReference type="GO" id="GO:0016787">
    <property type="term" value="F:hydrolase activity"/>
    <property type="evidence" value="ECO:0007669"/>
    <property type="project" value="UniProtKB-KW"/>
</dbReference>
<dbReference type="InterPro" id="IPR006311">
    <property type="entry name" value="TAT_signal"/>
</dbReference>
<name>A0A8J3NHH7_9ACTN</name>
<dbReference type="InterPro" id="IPR016191">
    <property type="entry name" value="Ribonuclease/ribotoxin"/>
</dbReference>
<evidence type="ECO:0000256" key="1">
    <source>
        <dbReference type="ARBA" id="ARBA00022722"/>
    </source>
</evidence>
<evidence type="ECO:0000313" key="4">
    <source>
        <dbReference type="EMBL" id="GID15974.1"/>
    </source>
</evidence>
<keyword evidence="1" id="KW-0540">Nuclease</keyword>